<proteinExistence type="predicted"/>
<dbReference type="AlphaFoldDB" id="A0A7V8RD41"/>
<comment type="caution">
    <text evidence="2">The sequence shown here is derived from an EMBL/GenBank/DDBJ whole genome shotgun (WGS) entry which is preliminary data.</text>
</comment>
<sequence>MTLMGFFRDISPVRAASDLKAYWFDQQEHKWRFLALSAACTIAIFGAFISESGFEVQWKRPEITWVTSLEPGRSDEQIRKEIEANQLLKEKREAEALKREEERKAQYRRLAEQLGMDTE</sequence>
<keyword evidence="3" id="KW-1185">Reference proteome</keyword>
<keyword evidence="1" id="KW-0175">Coiled coil</keyword>
<dbReference type="RefSeq" id="WP_181267174.1">
    <property type="nucleotide sequence ID" value="NZ_BAAAGB010000001.1"/>
</dbReference>
<protein>
    <submittedName>
        <fullName evidence="2">Uncharacterized protein</fullName>
    </submittedName>
</protein>
<accession>A0A7V8RD41</accession>
<reference evidence="2 3" key="1">
    <citation type="journal article" date="1994" name="Int. J. Syst. Bacteriol.">
        <title>Phylogenetic positions of novel aerobic, bacteriochlorophyll a-containing bacteria and description of Roseococcus thiosulfatophilus gen. nov., sp. nov., Erythromicrobium ramosum gen. nov., sp. nov., and Erythrobacter litoralis sp. nov.</title>
        <authorList>
            <person name="Yurkov V."/>
            <person name="Stackebrandt E."/>
            <person name="Holmes A."/>
            <person name="Fuerst J.A."/>
            <person name="Hugenholtz P."/>
            <person name="Golecki J."/>
            <person name="Gad'on N."/>
            <person name="Gorlenko V.M."/>
            <person name="Kompantseva E.I."/>
            <person name="Drews G."/>
        </authorList>
    </citation>
    <scope>NUCLEOTIDE SEQUENCE [LARGE SCALE GENOMIC DNA]</scope>
    <source>
        <strain evidence="2 3">KR-99</strain>
    </source>
</reference>
<evidence type="ECO:0000256" key="1">
    <source>
        <dbReference type="SAM" id="Coils"/>
    </source>
</evidence>
<organism evidence="2 3">
    <name type="scientific">Sphingomonas ursincola</name>
    <dbReference type="NCBI Taxonomy" id="56361"/>
    <lineage>
        <taxon>Bacteria</taxon>
        <taxon>Pseudomonadati</taxon>
        <taxon>Pseudomonadota</taxon>
        <taxon>Alphaproteobacteria</taxon>
        <taxon>Sphingomonadales</taxon>
        <taxon>Sphingomonadaceae</taxon>
        <taxon>Sphingomonas</taxon>
    </lineage>
</organism>
<evidence type="ECO:0000313" key="3">
    <source>
        <dbReference type="Proteomes" id="UP000589292"/>
    </source>
</evidence>
<gene>
    <name evidence="2" type="ORF">FG486_07995</name>
</gene>
<dbReference type="Proteomes" id="UP000589292">
    <property type="component" value="Unassembled WGS sequence"/>
</dbReference>
<dbReference type="EMBL" id="VDES01000002">
    <property type="protein sequence ID" value="MBA1374277.1"/>
    <property type="molecule type" value="Genomic_DNA"/>
</dbReference>
<feature type="coiled-coil region" evidence="1">
    <location>
        <begin position="80"/>
        <end position="117"/>
    </location>
</feature>
<evidence type="ECO:0000313" key="2">
    <source>
        <dbReference type="EMBL" id="MBA1374277.1"/>
    </source>
</evidence>
<name>A0A7V8RD41_9SPHN</name>